<dbReference type="RefSeq" id="WP_148699498.1">
    <property type="nucleotide sequence ID" value="NZ_CP007174.1"/>
</dbReference>
<accession>A0A075MMQ0</accession>
<dbReference type="EMBL" id="CP007174">
    <property type="protein sequence ID" value="AIF82548.1"/>
    <property type="molecule type" value="Genomic_DNA"/>
</dbReference>
<evidence type="ECO:0000313" key="1">
    <source>
        <dbReference type="EMBL" id="AIF82548.1"/>
    </source>
</evidence>
<dbReference type="GeneID" id="41596341"/>
<dbReference type="HOGENOM" id="CLU_2406204_0_0_2"/>
<name>A0A075MMQ0_9ARCH</name>
<evidence type="ECO:0000313" key="2">
    <source>
        <dbReference type="Proteomes" id="UP000028194"/>
    </source>
</evidence>
<keyword evidence="2" id="KW-1185">Reference proteome</keyword>
<sequence>MAELITDAEKEKIWLVYIQAWNNPTFRKEFVENPAQAIDRHQDKFGFNYTNLSEHAKKVVSAATMEELEAVAKFREKMRSVHCWIPEPVSYY</sequence>
<protein>
    <submittedName>
        <fullName evidence="1">Uncharacterized protein</fullName>
    </submittedName>
</protein>
<dbReference type="KEGG" id="nev:NTE_00466"/>
<gene>
    <name evidence="1" type="ORF">NTE_00466</name>
</gene>
<reference evidence="1 2" key="1">
    <citation type="journal article" date="2014" name="PLoS ONE">
        <title>Genome Sequence of Candidatus Nitrososphaera evergladensis from Group I.1b Enriched from Everglades Soil Reveals Novel Genomic Features of the Ammonia-Oxidizing Archaea.</title>
        <authorList>
            <person name="Zhalnina K.V."/>
            <person name="Dias R."/>
            <person name="Leonard M.T."/>
            <person name="Dorr de Quadros P."/>
            <person name="Camargo F.A."/>
            <person name="Drew J.C."/>
            <person name="Farmerie W.G."/>
            <person name="Daroub S.H."/>
            <person name="Triplett E.W."/>
        </authorList>
    </citation>
    <scope>NUCLEOTIDE SEQUENCE [LARGE SCALE GENOMIC DNA]</scope>
    <source>
        <strain evidence="1 2">SR1</strain>
    </source>
</reference>
<proteinExistence type="predicted"/>
<dbReference type="AlphaFoldDB" id="A0A075MMQ0"/>
<dbReference type="STRING" id="1459636.NTE_00466"/>
<dbReference type="Proteomes" id="UP000028194">
    <property type="component" value="Chromosome"/>
</dbReference>
<organism evidence="1 2">
    <name type="scientific">Candidatus Nitrososphaera evergladensis SR1</name>
    <dbReference type="NCBI Taxonomy" id="1459636"/>
    <lineage>
        <taxon>Archaea</taxon>
        <taxon>Nitrososphaerota</taxon>
        <taxon>Nitrososphaeria</taxon>
        <taxon>Nitrososphaerales</taxon>
        <taxon>Nitrososphaeraceae</taxon>
        <taxon>Nitrososphaera</taxon>
    </lineage>
</organism>